<evidence type="ECO:0000313" key="1">
    <source>
        <dbReference type="EMBL" id="MDQ0999441.1"/>
    </source>
</evidence>
<dbReference type="InterPro" id="IPR025528">
    <property type="entry name" value="BrnA_antitoxin"/>
</dbReference>
<dbReference type="EMBL" id="JAUSZT010000003">
    <property type="protein sequence ID" value="MDQ0999441.1"/>
    <property type="molecule type" value="Genomic_DNA"/>
</dbReference>
<name>A0ABU0SG37_9HYPH</name>
<sequence length="105" mass="11934">MNIPNRRVSPLSDEEEAKIQAGIANDPDNPEWTEEELKNARPFREVFPELAKKIDEEIAKRGRPLSATTKQPVTIRLDPDVIAKFKATGKGWQSRINEVLRQAKV</sequence>
<reference evidence="1 2" key="1">
    <citation type="submission" date="2023-07" db="EMBL/GenBank/DDBJ databases">
        <title>Comparative genomics of wheat-associated soil bacteria to identify genetic determinants of phenazine resistance.</title>
        <authorList>
            <person name="Mouncey N."/>
        </authorList>
    </citation>
    <scope>NUCLEOTIDE SEQUENCE [LARGE SCALE GENOMIC DNA]</scope>
    <source>
        <strain evidence="1 2">W4I11</strain>
    </source>
</reference>
<dbReference type="Proteomes" id="UP001237780">
    <property type="component" value="Unassembled WGS sequence"/>
</dbReference>
<protein>
    <submittedName>
        <fullName evidence="1">Uncharacterized protein (DUF4415 family)</fullName>
    </submittedName>
</protein>
<dbReference type="Pfam" id="PF14384">
    <property type="entry name" value="BrnA_antitoxin"/>
    <property type="match status" value="1"/>
</dbReference>
<keyword evidence="2" id="KW-1185">Reference proteome</keyword>
<gene>
    <name evidence="1" type="ORF">QFZ34_004623</name>
</gene>
<evidence type="ECO:0000313" key="2">
    <source>
        <dbReference type="Proteomes" id="UP001237780"/>
    </source>
</evidence>
<dbReference type="RefSeq" id="WP_307285741.1">
    <property type="nucleotide sequence ID" value="NZ_JAUSZT010000003.1"/>
</dbReference>
<organism evidence="1 2">
    <name type="scientific">Phyllobacterium ifriqiyense</name>
    <dbReference type="NCBI Taxonomy" id="314238"/>
    <lineage>
        <taxon>Bacteria</taxon>
        <taxon>Pseudomonadati</taxon>
        <taxon>Pseudomonadota</taxon>
        <taxon>Alphaproteobacteria</taxon>
        <taxon>Hyphomicrobiales</taxon>
        <taxon>Phyllobacteriaceae</taxon>
        <taxon>Phyllobacterium</taxon>
    </lineage>
</organism>
<proteinExistence type="predicted"/>
<accession>A0ABU0SG37</accession>
<comment type="caution">
    <text evidence="1">The sequence shown here is derived from an EMBL/GenBank/DDBJ whole genome shotgun (WGS) entry which is preliminary data.</text>
</comment>